<dbReference type="STRING" id="1802202.A2730_03200"/>
<dbReference type="AlphaFoldDB" id="A0A1G2HNK5"/>
<name>A0A1G2HNK5_9BACT</name>
<gene>
    <name evidence="1" type="ORF">A2730_03200</name>
</gene>
<dbReference type="EMBL" id="MHOO01000008">
    <property type="protein sequence ID" value="OGZ64112.1"/>
    <property type="molecule type" value="Genomic_DNA"/>
</dbReference>
<proteinExistence type="predicted"/>
<reference evidence="1 2" key="1">
    <citation type="journal article" date="2016" name="Nat. Commun.">
        <title>Thousands of microbial genomes shed light on interconnected biogeochemical processes in an aquifer system.</title>
        <authorList>
            <person name="Anantharaman K."/>
            <person name="Brown C.T."/>
            <person name="Hug L.A."/>
            <person name="Sharon I."/>
            <person name="Castelle C.J."/>
            <person name="Probst A.J."/>
            <person name="Thomas B.C."/>
            <person name="Singh A."/>
            <person name="Wilkins M.J."/>
            <person name="Karaoz U."/>
            <person name="Brodie E.L."/>
            <person name="Williams K.H."/>
            <person name="Hubbard S.S."/>
            <person name="Banfield J.F."/>
        </authorList>
    </citation>
    <scope>NUCLEOTIDE SEQUENCE [LARGE SCALE GENOMIC DNA]</scope>
</reference>
<dbReference type="Proteomes" id="UP000176855">
    <property type="component" value="Unassembled WGS sequence"/>
</dbReference>
<comment type="caution">
    <text evidence="1">The sequence shown here is derived from an EMBL/GenBank/DDBJ whole genome shotgun (WGS) entry which is preliminary data.</text>
</comment>
<protein>
    <recommendedName>
        <fullName evidence="3">30S ribosomal protein S21</fullName>
    </recommendedName>
</protein>
<evidence type="ECO:0008006" key="3">
    <source>
        <dbReference type="Google" id="ProtNLM"/>
    </source>
</evidence>
<evidence type="ECO:0000313" key="1">
    <source>
        <dbReference type="EMBL" id="OGZ64112.1"/>
    </source>
</evidence>
<organism evidence="1 2">
    <name type="scientific">Candidatus Staskawiczbacteria bacterium RIFCSPHIGHO2_01_FULL_39_25</name>
    <dbReference type="NCBI Taxonomy" id="1802202"/>
    <lineage>
        <taxon>Bacteria</taxon>
        <taxon>Candidatus Staskawicziibacteriota</taxon>
    </lineage>
</organism>
<evidence type="ECO:0000313" key="2">
    <source>
        <dbReference type="Proteomes" id="UP000176855"/>
    </source>
</evidence>
<sequence>MTLEVRKKDKESSQNLVHRFTKVVRQSGILLEVRSKQFRKRSKSILAKKRSALRRVEMRAEKKRQEKLAKPK</sequence>
<accession>A0A1G2HNK5</accession>